<evidence type="ECO:0000256" key="3">
    <source>
        <dbReference type="ARBA" id="ARBA00022490"/>
    </source>
</evidence>
<dbReference type="PANTHER" id="PTHR11579">
    <property type="entry name" value="PROTEIN-L-ISOASPARTATE O-METHYLTRANSFERASE"/>
    <property type="match status" value="1"/>
</dbReference>
<keyword evidence="3 7" id="KW-0963">Cytoplasm</keyword>
<keyword evidence="9" id="KW-1185">Reference proteome</keyword>
<dbReference type="Gene3D" id="3.40.50.150">
    <property type="entry name" value="Vaccinia Virus protein VP39"/>
    <property type="match status" value="1"/>
</dbReference>
<dbReference type="SUPFAM" id="SSF53335">
    <property type="entry name" value="S-adenosyl-L-methionine-dependent methyltransferases"/>
    <property type="match status" value="1"/>
</dbReference>
<comment type="similarity">
    <text evidence="2 7">Belongs to the methyltransferase superfamily. L-isoaspartyl/D-aspartyl protein methyltransferase family.</text>
</comment>
<dbReference type="HOGENOM" id="CLU_055432_2_0_7"/>
<protein>
    <recommendedName>
        <fullName evidence="7">Protein-L-isoaspartate O-methyltransferase</fullName>
        <ecNumber evidence="7">2.1.1.77</ecNumber>
    </recommendedName>
    <alternativeName>
        <fullName evidence="7">L-isoaspartyl protein carboxyl methyltransferase</fullName>
    </alternativeName>
    <alternativeName>
        <fullName evidence="7">Protein L-isoaspartyl methyltransferase</fullName>
    </alternativeName>
    <alternativeName>
        <fullName evidence="7">Protein-beta-aspartate methyltransferase</fullName>
        <shortName evidence="7">PIMT</shortName>
    </alternativeName>
</protein>
<dbReference type="AlphaFoldDB" id="I4C4G6"/>
<dbReference type="GO" id="GO:0032259">
    <property type="term" value="P:methylation"/>
    <property type="evidence" value="ECO:0007669"/>
    <property type="project" value="UniProtKB-KW"/>
</dbReference>
<dbReference type="EC" id="2.1.1.77" evidence="7"/>
<dbReference type="OrthoDB" id="9810066at2"/>
<comment type="catalytic activity">
    <reaction evidence="7">
        <text>[protein]-L-isoaspartate + S-adenosyl-L-methionine = [protein]-L-isoaspartate alpha-methyl ester + S-adenosyl-L-homocysteine</text>
        <dbReference type="Rhea" id="RHEA:12705"/>
        <dbReference type="Rhea" id="RHEA-COMP:12143"/>
        <dbReference type="Rhea" id="RHEA-COMP:12144"/>
        <dbReference type="ChEBI" id="CHEBI:57856"/>
        <dbReference type="ChEBI" id="CHEBI:59789"/>
        <dbReference type="ChEBI" id="CHEBI:90596"/>
        <dbReference type="ChEBI" id="CHEBI:90598"/>
        <dbReference type="EC" id="2.1.1.77"/>
    </reaction>
</comment>
<keyword evidence="6 7" id="KW-0949">S-adenosyl-L-methionine</keyword>
<evidence type="ECO:0000256" key="4">
    <source>
        <dbReference type="ARBA" id="ARBA00022603"/>
    </source>
</evidence>
<dbReference type="PANTHER" id="PTHR11579:SF0">
    <property type="entry name" value="PROTEIN-L-ISOASPARTATE(D-ASPARTATE) O-METHYLTRANSFERASE"/>
    <property type="match status" value="1"/>
</dbReference>
<dbReference type="FunFam" id="3.40.50.150:FF:000010">
    <property type="entry name" value="Protein-L-isoaspartate O-methyltransferase"/>
    <property type="match status" value="1"/>
</dbReference>
<dbReference type="HAMAP" id="MF_00090">
    <property type="entry name" value="PIMT"/>
    <property type="match status" value="1"/>
</dbReference>
<evidence type="ECO:0000256" key="7">
    <source>
        <dbReference type="HAMAP-Rule" id="MF_00090"/>
    </source>
</evidence>
<dbReference type="InterPro" id="IPR000682">
    <property type="entry name" value="PCMT"/>
</dbReference>
<reference evidence="9" key="1">
    <citation type="submission" date="2012-06" db="EMBL/GenBank/DDBJ databases">
        <title>Complete sequence of chromosome of Desulfomonile tiedjei DSM 6799.</title>
        <authorList>
            <person name="Lucas S."/>
            <person name="Copeland A."/>
            <person name="Lapidus A."/>
            <person name="Glavina del Rio T."/>
            <person name="Dalin E."/>
            <person name="Tice H."/>
            <person name="Bruce D."/>
            <person name="Goodwin L."/>
            <person name="Pitluck S."/>
            <person name="Peters L."/>
            <person name="Ovchinnikova G."/>
            <person name="Zeytun A."/>
            <person name="Lu M."/>
            <person name="Kyrpides N."/>
            <person name="Mavromatis K."/>
            <person name="Ivanova N."/>
            <person name="Brettin T."/>
            <person name="Detter J.C."/>
            <person name="Han C."/>
            <person name="Larimer F."/>
            <person name="Land M."/>
            <person name="Hauser L."/>
            <person name="Markowitz V."/>
            <person name="Cheng J.-F."/>
            <person name="Hugenholtz P."/>
            <person name="Woyke T."/>
            <person name="Wu D."/>
            <person name="Spring S."/>
            <person name="Schroeder M."/>
            <person name="Brambilla E."/>
            <person name="Klenk H.-P."/>
            <person name="Eisen J.A."/>
        </authorList>
    </citation>
    <scope>NUCLEOTIDE SEQUENCE [LARGE SCALE GENOMIC DNA]</scope>
    <source>
        <strain evidence="9">ATCC 49306 / DSM 6799 / DCB-1</strain>
    </source>
</reference>
<keyword evidence="5 7" id="KW-0808">Transferase</keyword>
<dbReference type="InterPro" id="IPR029063">
    <property type="entry name" value="SAM-dependent_MTases_sf"/>
</dbReference>
<keyword evidence="4 7" id="KW-0489">Methyltransferase</keyword>
<evidence type="ECO:0000256" key="6">
    <source>
        <dbReference type="ARBA" id="ARBA00022691"/>
    </source>
</evidence>
<evidence type="ECO:0000256" key="2">
    <source>
        <dbReference type="ARBA" id="ARBA00005369"/>
    </source>
</evidence>
<dbReference type="CDD" id="cd02440">
    <property type="entry name" value="AdoMet_MTases"/>
    <property type="match status" value="1"/>
</dbReference>
<proteinExistence type="inferred from homology"/>
<dbReference type="Proteomes" id="UP000006055">
    <property type="component" value="Chromosome"/>
</dbReference>
<dbReference type="EMBL" id="CP003360">
    <property type="protein sequence ID" value="AFM24457.1"/>
    <property type="molecule type" value="Genomic_DNA"/>
</dbReference>
<evidence type="ECO:0000313" key="8">
    <source>
        <dbReference type="EMBL" id="AFM24457.1"/>
    </source>
</evidence>
<accession>I4C4G6</accession>
<dbReference type="STRING" id="706587.Desti_1747"/>
<feature type="active site" evidence="7">
    <location>
        <position position="62"/>
    </location>
</feature>
<comment type="subcellular location">
    <subcellularLocation>
        <location evidence="1 7">Cytoplasm</location>
    </subcellularLocation>
</comment>
<comment type="function">
    <text evidence="7">Catalyzes the methyl esterification of L-isoaspartyl residues in peptides and proteins that result from spontaneous decomposition of normal L-aspartyl and L-asparaginyl residues. It plays a role in the repair and/or degradation of damaged proteins.</text>
</comment>
<dbReference type="GO" id="GO:0030091">
    <property type="term" value="P:protein repair"/>
    <property type="evidence" value="ECO:0007669"/>
    <property type="project" value="UniProtKB-UniRule"/>
</dbReference>
<dbReference type="NCBIfam" id="NF001453">
    <property type="entry name" value="PRK00312.1"/>
    <property type="match status" value="1"/>
</dbReference>
<evidence type="ECO:0000256" key="1">
    <source>
        <dbReference type="ARBA" id="ARBA00004496"/>
    </source>
</evidence>
<sequence length="222" mass="24879">MINFAQARNDMVQKQLVARGIRDPKVLSALGEVPRHLFVDESLRDEAYDDNPLPIGEGQTISQPYMVAIMTELLGLRDSDRVLEIGTGSGYQAAVLSCICQWVYTIERFPFLSERARRITSVCNYRNISFRVADGTQGWPEEAPFDGIIVTAGAPRIPKTLVAQLAPGGRLIIPVGNRFSQTLKRFTRRDDGDTIESFTGCRFVDLVGEHGWSPSFFSEWQH</sequence>
<dbReference type="eggNOG" id="COG2518">
    <property type="taxonomic scope" value="Bacteria"/>
</dbReference>
<dbReference type="GO" id="GO:0005737">
    <property type="term" value="C:cytoplasm"/>
    <property type="evidence" value="ECO:0007669"/>
    <property type="project" value="UniProtKB-SubCell"/>
</dbReference>
<dbReference type="Pfam" id="PF01135">
    <property type="entry name" value="PCMT"/>
    <property type="match status" value="1"/>
</dbReference>
<gene>
    <name evidence="7" type="primary">pcm</name>
    <name evidence="8" type="ordered locus">Desti_1747</name>
</gene>
<dbReference type="PROSITE" id="PS01279">
    <property type="entry name" value="PCMT"/>
    <property type="match status" value="1"/>
</dbReference>
<dbReference type="NCBIfam" id="TIGR00080">
    <property type="entry name" value="pimt"/>
    <property type="match status" value="1"/>
</dbReference>
<dbReference type="KEGG" id="dti:Desti_1747"/>
<evidence type="ECO:0000313" key="9">
    <source>
        <dbReference type="Proteomes" id="UP000006055"/>
    </source>
</evidence>
<evidence type="ECO:0000256" key="5">
    <source>
        <dbReference type="ARBA" id="ARBA00022679"/>
    </source>
</evidence>
<dbReference type="PATRIC" id="fig|706587.4.peg.2000"/>
<dbReference type="GO" id="GO:0004719">
    <property type="term" value="F:protein-L-isoaspartate (D-aspartate) O-methyltransferase activity"/>
    <property type="evidence" value="ECO:0007669"/>
    <property type="project" value="UniProtKB-UniRule"/>
</dbReference>
<name>I4C4G6_DESTA</name>
<organism evidence="8 9">
    <name type="scientific">Desulfomonile tiedjei (strain ATCC 49306 / DSM 6799 / DCB-1)</name>
    <dbReference type="NCBI Taxonomy" id="706587"/>
    <lineage>
        <taxon>Bacteria</taxon>
        <taxon>Pseudomonadati</taxon>
        <taxon>Thermodesulfobacteriota</taxon>
        <taxon>Desulfomonilia</taxon>
        <taxon>Desulfomonilales</taxon>
        <taxon>Desulfomonilaceae</taxon>
        <taxon>Desulfomonile</taxon>
    </lineage>
</organism>